<dbReference type="Proteomes" id="UP000664991">
    <property type="component" value="Unassembled WGS sequence"/>
</dbReference>
<dbReference type="AlphaFoldDB" id="A0A835ZLL6"/>
<feature type="non-terminal residue" evidence="1">
    <location>
        <position position="70"/>
    </location>
</feature>
<organism evidence="1 2">
    <name type="scientific">Ovis aries</name>
    <name type="common">Sheep</name>
    <dbReference type="NCBI Taxonomy" id="9940"/>
    <lineage>
        <taxon>Eukaryota</taxon>
        <taxon>Metazoa</taxon>
        <taxon>Chordata</taxon>
        <taxon>Craniata</taxon>
        <taxon>Vertebrata</taxon>
        <taxon>Euteleostomi</taxon>
        <taxon>Mammalia</taxon>
        <taxon>Eutheria</taxon>
        <taxon>Laurasiatheria</taxon>
        <taxon>Artiodactyla</taxon>
        <taxon>Ruminantia</taxon>
        <taxon>Pecora</taxon>
        <taxon>Bovidae</taxon>
        <taxon>Caprinae</taxon>
        <taxon>Ovis</taxon>
    </lineage>
</organism>
<evidence type="ECO:0000313" key="2">
    <source>
        <dbReference type="Proteomes" id="UP000664991"/>
    </source>
</evidence>
<dbReference type="InterPro" id="IPR036186">
    <property type="entry name" value="Serpin_sf"/>
</dbReference>
<protein>
    <submittedName>
        <fullName evidence="1">Uncharacterized protein</fullName>
    </submittedName>
</protein>
<evidence type="ECO:0000313" key="1">
    <source>
        <dbReference type="EMBL" id="KAG5196170.1"/>
    </source>
</evidence>
<gene>
    <name evidence="1" type="ORF">JEQ12_011806</name>
</gene>
<sequence>MADVLLFGFRYRPPPMNALCEANGTFPINLLKMLGEEDHSRNVFSLLSLSSVLTVALMGAEGNTAAQMAQ</sequence>
<dbReference type="InterPro" id="IPR042178">
    <property type="entry name" value="Serpin_sf_1"/>
</dbReference>
<name>A0A835ZLL6_SHEEP</name>
<dbReference type="EMBL" id="JAEMGP010000022">
    <property type="protein sequence ID" value="KAG5196170.1"/>
    <property type="molecule type" value="Genomic_DNA"/>
</dbReference>
<dbReference type="Gene3D" id="3.30.497.10">
    <property type="entry name" value="Antithrombin, subunit I, domain 2"/>
    <property type="match status" value="1"/>
</dbReference>
<accession>A0A835ZLL6</accession>
<proteinExistence type="predicted"/>
<comment type="caution">
    <text evidence="1">The sequence shown here is derived from an EMBL/GenBank/DDBJ whole genome shotgun (WGS) entry which is preliminary data.</text>
</comment>
<reference evidence="1 2" key="1">
    <citation type="submission" date="2020-12" db="EMBL/GenBank/DDBJ databases">
        <title>De novo assembly of Tibetan sheep genome.</title>
        <authorList>
            <person name="Li X."/>
        </authorList>
    </citation>
    <scope>NUCLEOTIDE SEQUENCE [LARGE SCALE GENOMIC DNA]</scope>
    <source>
        <tissue evidence="1">Heart</tissue>
    </source>
</reference>
<dbReference type="SUPFAM" id="SSF56574">
    <property type="entry name" value="Serpins"/>
    <property type="match status" value="1"/>
</dbReference>